<keyword evidence="2" id="KW-0812">Transmembrane</keyword>
<comment type="caution">
    <text evidence="3">The sequence shown here is derived from an EMBL/GenBank/DDBJ whole genome shotgun (WGS) entry which is preliminary data.</text>
</comment>
<evidence type="ECO:0000256" key="2">
    <source>
        <dbReference type="SAM" id="Phobius"/>
    </source>
</evidence>
<organism evidence="3 4">
    <name type="scientific">Prauserella alba</name>
    <dbReference type="NCBI Taxonomy" id="176898"/>
    <lineage>
        <taxon>Bacteria</taxon>
        <taxon>Bacillati</taxon>
        <taxon>Actinomycetota</taxon>
        <taxon>Actinomycetes</taxon>
        <taxon>Pseudonocardiales</taxon>
        <taxon>Pseudonocardiaceae</taxon>
        <taxon>Prauserella</taxon>
    </lineage>
</organism>
<feature type="region of interest" description="Disordered" evidence="1">
    <location>
        <begin position="341"/>
        <end position="364"/>
    </location>
</feature>
<keyword evidence="2" id="KW-1133">Transmembrane helix</keyword>
<proteinExistence type="predicted"/>
<evidence type="ECO:0000256" key="1">
    <source>
        <dbReference type="SAM" id="MobiDB-lite"/>
    </source>
</evidence>
<feature type="transmembrane region" description="Helical" evidence="2">
    <location>
        <begin position="12"/>
        <end position="35"/>
    </location>
</feature>
<evidence type="ECO:0000313" key="3">
    <source>
        <dbReference type="EMBL" id="GAA1192616.1"/>
    </source>
</evidence>
<gene>
    <name evidence="3" type="ORF">GCM10009675_03890</name>
</gene>
<feature type="compositionally biased region" description="Acidic residues" evidence="1">
    <location>
        <begin position="345"/>
        <end position="357"/>
    </location>
</feature>
<dbReference type="RefSeq" id="WP_253854394.1">
    <property type="nucleotide sequence ID" value="NZ_BAAALM010000002.1"/>
</dbReference>
<sequence length="364" mass="37966">MTGGAWRTGLRWLIGVLLVGGAVFSIAGVLIPLLAAPDEPSSTTSIPEADRAIDGLRERSVYVESGDGAEWRLDVPAARELIGDRPILVAGFAGKDTLRSDAPYFRDAIADVQRRPGALGDLAEYDGPMEATCAAIAGEYPDTMVVVLHPRPGFETACAGPGFPAHDSEDEPVSWADGVLASASGAGDARTGGADRLPLVEGLVPAYETGIERFDAPPVERDLAGPFRALRISAYVVGGAVAAAALFLLVRHGVTAGGASVGESRRGRRAARASAQADVHALADRVLALERDQADRLLSGSGPPDPAHVLRLAEGYLDLARRIESAETTEQYAEISRLARSLLDPDPDPDADPDADADVVASPA</sequence>
<name>A0ABN1V3Q3_9PSEU</name>
<evidence type="ECO:0008006" key="5">
    <source>
        <dbReference type="Google" id="ProtNLM"/>
    </source>
</evidence>
<dbReference type="Proteomes" id="UP001500467">
    <property type="component" value="Unassembled WGS sequence"/>
</dbReference>
<keyword evidence="4" id="KW-1185">Reference proteome</keyword>
<reference evidence="3 4" key="1">
    <citation type="journal article" date="2019" name="Int. J. Syst. Evol. Microbiol.">
        <title>The Global Catalogue of Microorganisms (GCM) 10K type strain sequencing project: providing services to taxonomists for standard genome sequencing and annotation.</title>
        <authorList>
            <consortium name="The Broad Institute Genomics Platform"/>
            <consortium name="The Broad Institute Genome Sequencing Center for Infectious Disease"/>
            <person name="Wu L."/>
            <person name="Ma J."/>
        </authorList>
    </citation>
    <scope>NUCLEOTIDE SEQUENCE [LARGE SCALE GENOMIC DNA]</scope>
    <source>
        <strain evidence="3 4">JCM 13022</strain>
    </source>
</reference>
<accession>A0ABN1V3Q3</accession>
<keyword evidence="2" id="KW-0472">Membrane</keyword>
<protein>
    <recommendedName>
        <fullName evidence="5">DUF4350 domain-containing protein</fullName>
    </recommendedName>
</protein>
<evidence type="ECO:0000313" key="4">
    <source>
        <dbReference type="Proteomes" id="UP001500467"/>
    </source>
</evidence>
<dbReference type="EMBL" id="BAAALM010000002">
    <property type="protein sequence ID" value="GAA1192616.1"/>
    <property type="molecule type" value="Genomic_DNA"/>
</dbReference>